<organism evidence="4">
    <name type="scientific">Francisella tularensis subsp. holarctica</name>
    <dbReference type="NCBI Taxonomy" id="119857"/>
    <lineage>
        <taxon>Bacteria</taxon>
        <taxon>Pseudomonadati</taxon>
        <taxon>Pseudomonadota</taxon>
        <taxon>Gammaproteobacteria</taxon>
        <taxon>Thiotrichales</taxon>
        <taxon>Francisellaceae</taxon>
        <taxon>Francisella</taxon>
    </lineage>
</organism>
<accession>A0A0B3WK09</accession>
<comment type="caution">
    <text evidence="4">The sequence shown here is derived from an EMBL/GenBank/DDBJ whole genome shotgun (WGS) entry which is preliminary data.</text>
</comment>
<proteinExistence type="inferred from homology"/>
<evidence type="ECO:0000256" key="2">
    <source>
        <dbReference type="RuleBase" id="RU003613"/>
    </source>
</evidence>
<dbReference type="EMBL" id="JAAGJP010000009">
    <property type="protein sequence ID" value="NDS67938.1"/>
    <property type="molecule type" value="Genomic_DNA"/>
</dbReference>
<dbReference type="Pfam" id="PF04354">
    <property type="entry name" value="ZipA_C"/>
    <property type="match status" value="1"/>
</dbReference>
<sequence length="195" mass="22436">MTLILALVLVLVVLIIIDLYRKSLRLKQVEILRNIEQNNAQELITQAKSFPEYAANIENVQQEYPLLRDGFLLLYFEAIEPIQVKDLATFLKYYGIKYTDDKAFQKVNCKDVIFSILPDNQEQEFSSATDGSVTGIIAVMNYRKLASMDYDVKTCYELMLDILEALAKAFHGTLMNEHKVRLTKKDKQNYLAAIL</sequence>
<keyword evidence="2" id="KW-1003">Cell membrane</keyword>
<reference evidence="4" key="2">
    <citation type="submission" date="2020-02" db="EMBL/GenBank/DDBJ databases">
        <title>Using affinity propagation clustering for identifying bacterial clades and subclades with whole-genome sequences of Francisella tularensis.</title>
        <authorList>
            <person name="Homeier-Bachmann T."/>
            <person name="Abdel-Glil M.Y."/>
            <person name="Hackbart A."/>
            <person name="Hotzel H."/>
            <person name="Tomaso H."/>
        </authorList>
    </citation>
    <scope>NUCLEOTIDE SEQUENCE</scope>
    <source>
        <strain evidence="5">15T0085</strain>
        <strain evidence="4">17T1429</strain>
    </source>
</reference>
<keyword evidence="2" id="KW-0997">Cell inner membrane</keyword>
<dbReference type="KEGG" id="ftz:CH68_584"/>
<protein>
    <recommendedName>
        <fullName evidence="1">Cell division protein ZipA</fullName>
    </recommendedName>
</protein>
<evidence type="ECO:0000313" key="5">
    <source>
        <dbReference type="EMBL" id="NDS67938.1"/>
    </source>
</evidence>
<dbReference type="eggNOG" id="ENOG502ZW46">
    <property type="taxonomic scope" value="Bacteria"/>
</dbReference>
<evidence type="ECO:0000313" key="4">
    <source>
        <dbReference type="EMBL" id="NDR88406.1"/>
    </source>
</evidence>
<dbReference type="InterPro" id="IPR036765">
    <property type="entry name" value="ZipA_FtsZ-bd_C_sf"/>
</dbReference>
<comment type="similarity">
    <text evidence="1">Belongs to the ZipA family.</text>
</comment>
<keyword evidence="2" id="KW-0472">Membrane</keyword>
<feature type="domain" description="ZipA C-terminal FtsZ-binding" evidence="3">
    <location>
        <begin position="80"/>
        <end position="191"/>
    </location>
</feature>
<keyword evidence="2" id="KW-0812">Transmembrane</keyword>
<dbReference type="KEGG" id="ftc:DA46_145"/>
<dbReference type="AlphaFoldDB" id="A0A0B3WK09"/>
<dbReference type="Gene3D" id="3.30.1400.10">
    <property type="entry name" value="ZipA, C-terminal FtsZ-binding domain"/>
    <property type="match status" value="1"/>
</dbReference>
<name>A0A0B3WK09_FRATU</name>
<keyword evidence="1" id="KW-0132">Cell division</keyword>
<dbReference type="InterPro" id="IPR007449">
    <property type="entry name" value="ZipA_FtsZ-bd_C"/>
</dbReference>
<evidence type="ECO:0000256" key="1">
    <source>
        <dbReference type="RuleBase" id="RU003612"/>
    </source>
</evidence>
<dbReference type="SUPFAM" id="SSF64383">
    <property type="entry name" value="Cell-division protein ZipA, C-terminal domain"/>
    <property type="match status" value="1"/>
</dbReference>
<dbReference type="RefSeq" id="WP_003014887.1">
    <property type="nucleotide sequence ID" value="NZ_CP009693.1"/>
</dbReference>
<dbReference type="HOGENOM" id="CLU_1400695_0_0_6"/>
<dbReference type="GO" id="GO:0090529">
    <property type="term" value="P:cell septum assembly"/>
    <property type="evidence" value="ECO:0007669"/>
    <property type="project" value="InterPro"/>
</dbReference>
<reference evidence="4" key="1">
    <citation type="submission" date="2019-08" db="EMBL/GenBank/DDBJ databases">
        <authorList>
            <person name="Busch A."/>
        </authorList>
    </citation>
    <scope>NUCLEOTIDE SEQUENCE</scope>
    <source>
        <strain evidence="5">15T0085</strain>
        <strain evidence="4">17T1429</strain>
    </source>
</reference>
<dbReference type="GO" id="GO:0005886">
    <property type="term" value="C:plasma membrane"/>
    <property type="evidence" value="ECO:0007669"/>
    <property type="project" value="UniProtKB-SubCell"/>
</dbReference>
<dbReference type="KEGG" id="ftv:CH67_851"/>
<dbReference type="EMBL" id="JAAGKH010000006">
    <property type="protein sequence ID" value="NDR88406.1"/>
    <property type="molecule type" value="Genomic_DNA"/>
</dbReference>
<evidence type="ECO:0000259" key="3">
    <source>
        <dbReference type="Pfam" id="PF04354"/>
    </source>
</evidence>
<dbReference type="OMA" id="VQREYPL"/>
<gene>
    <name evidence="5" type="ORF">FWI86_02205</name>
    <name evidence="4" type="ORF">FWJ04_01475</name>
</gene>
<comment type="function">
    <text evidence="1">Essential cell division protein that stabilizes the FtsZ protofilaments by cross-linking them and that serves as a cytoplasmic membrane anchor for the Z ring. Also required for the recruitment to the septal ring of downstream cell division proteins.</text>
</comment>
<comment type="subcellular location">
    <subcellularLocation>
        <location evidence="2">Cell inner membrane</location>
        <topology evidence="2">Single-pass type I membrane protein</topology>
    </subcellularLocation>
</comment>
<keyword evidence="1" id="KW-0131">Cell cycle</keyword>